<dbReference type="RefSeq" id="XP_040642531.1">
    <property type="nucleotide sequence ID" value="XM_040787373.1"/>
</dbReference>
<name>A0A017SPD1_ASPRC</name>
<keyword evidence="3" id="KW-1185">Reference proteome</keyword>
<proteinExistence type="predicted"/>
<organism evidence="2 3">
    <name type="scientific">Aspergillus ruber (strain CBS 135680)</name>
    <dbReference type="NCBI Taxonomy" id="1388766"/>
    <lineage>
        <taxon>Eukaryota</taxon>
        <taxon>Fungi</taxon>
        <taxon>Dikarya</taxon>
        <taxon>Ascomycota</taxon>
        <taxon>Pezizomycotina</taxon>
        <taxon>Eurotiomycetes</taxon>
        <taxon>Eurotiomycetidae</taxon>
        <taxon>Eurotiales</taxon>
        <taxon>Aspergillaceae</taxon>
        <taxon>Aspergillus</taxon>
        <taxon>Aspergillus subgen. Aspergillus</taxon>
    </lineage>
</organism>
<dbReference type="AlphaFoldDB" id="A0A017SPD1"/>
<evidence type="ECO:0000256" key="1">
    <source>
        <dbReference type="SAM" id="MobiDB-lite"/>
    </source>
</evidence>
<dbReference type="EMBL" id="KK088412">
    <property type="protein sequence ID" value="EYE98843.1"/>
    <property type="molecule type" value="Genomic_DNA"/>
</dbReference>
<evidence type="ECO:0000313" key="2">
    <source>
        <dbReference type="EMBL" id="EYE98843.1"/>
    </source>
</evidence>
<evidence type="ECO:0000313" key="3">
    <source>
        <dbReference type="Proteomes" id="UP000019804"/>
    </source>
</evidence>
<reference evidence="3" key="1">
    <citation type="journal article" date="2014" name="Nat. Commun.">
        <title>Genomic adaptations of the halophilic Dead Sea filamentous fungus Eurotium rubrum.</title>
        <authorList>
            <person name="Kis-Papo T."/>
            <person name="Weig A.R."/>
            <person name="Riley R."/>
            <person name="Persoh D."/>
            <person name="Salamov A."/>
            <person name="Sun H."/>
            <person name="Lipzen A."/>
            <person name="Wasser S.P."/>
            <person name="Rambold G."/>
            <person name="Grigoriev I.V."/>
            <person name="Nevo E."/>
        </authorList>
    </citation>
    <scope>NUCLEOTIDE SEQUENCE [LARGE SCALE GENOMIC DNA]</scope>
    <source>
        <strain evidence="3">CBS 135680</strain>
    </source>
</reference>
<feature type="compositionally biased region" description="Acidic residues" evidence="1">
    <location>
        <begin position="70"/>
        <end position="90"/>
    </location>
</feature>
<gene>
    <name evidence="2" type="ORF">EURHEDRAFT_540484</name>
</gene>
<sequence>MPIALADVEMDNTPTGIRPNTVYIPYSPEYAASMSSHNNTRRTAANDSNCYSRWSASGNRALGRVVTGNDGDDSFSDSEPDSDGNGDMELEEEPDFQYTIFVGLPLGTPREHIWMVLNRARNTVLDKLTNCQFDSTALNVQNGSWVLRCDAKFKADTITMTGEGDEMEYVLTSLEQWLYTLLDMQVQGADINIPWMAGPWSMNWLLFML</sequence>
<protein>
    <submittedName>
        <fullName evidence="2">Uncharacterized protein</fullName>
    </submittedName>
</protein>
<dbReference type="OrthoDB" id="4501798at2759"/>
<dbReference type="HOGENOM" id="CLU_1315147_0_0_1"/>
<accession>A0A017SPD1</accession>
<feature type="region of interest" description="Disordered" evidence="1">
    <location>
        <begin position="62"/>
        <end position="90"/>
    </location>
</feature>
<dbReference type="GeneID" id="63702497"/>
<dbReference type="Proteomes" id="UP000019804">
    <property type="component" value="Unassembled WGS sequence"/>
</dbReference>